<dbReference type="Proteomes" id="UP000237662">
    <property type="component" value="Unassembled WGS sequence"/>
</dbReference>
<dbReference type="InterPro" id="IPR001296">
    <property type="entry name" value="Glyco_trans_1"/>
</dbReference>
<name>A0A2S6I7V2_9BACT</name>
<sequence length="412" mass="45910">MVTVSHPTGNANLRAALDGLEAAGLLECFYTAIATFPGNTFDKLGQIGPFNDFNRRAYSPALEIHTHLFPWLELGRLLATRLGLKRLTRHETGPLSVDAIYRSLDKRVANRLRRKRTQAIYAYEDGAAYSFEVAKQLGLSTLYDLPIGYWRASRKLLGQVATDHPDWAMTIKGMQDSEEKLARKDREIALADHIYVASSFTAKTLEDYPEQLPPVSVIPYGFPTPVTNRKYENAQGRPLRLLFVGGLSQRKGLLEMFQAIAPFGKRIELTVIGRLPEEACPPLNEYLAKHRYIESLPHREILRTMQQHDVLLFPSHFEGFGLVITEAMSQGTPVITTERTAGPDLITQGQDGYVVPAGSAEAISELLEELLVRPQTVAELGRAAVRTAAGRPWSKYGYELATSVAQQVTRYA</sequence>
<evidence type="ECO:0000259" key="1">
    <source>
        <dbReference type="Pfam" id="PF00534"/>
    </source>
</evidence>
<protein>
    <submittedName>
        <fullName evidence="2">Glycosyltransferase involved in cell wall biosynthesis</fullName>
    </submittedName>
</protein>
<dbReference type="AlphaFoldDB" id="A0A2S6I7V2"/>
<gene>
    <name evidence="2" type="ORF">CLV84_0472</name>
</gene>
<dbReference type="PANTHER" id="PTHR45947:SF3">
    <property type="entry name" value="SULFOQUINOVOSYL TRANSFERASE SQD2"/>
    <property type="match status" value="1"/>
</dbReference>
<comment type="caution">
    <text evidence="2">The sequence shown here is derived from an EMBL/GenBank/DDBJ whole genome shotgun (WGS) entry which is preliminary data.</text>
</comment>
<keyword evidence="2" id="KW-0808">Transferase</keyword>
<dbReference type="Pfam" id="PF00534">
    <property type="entry name" value="Glycos_transf_1"/>
    <property type="match status" value="1"/>
</dbReference>
<proteinExistence type="predicted"/>
<evidence type="ECO:0000313" key="2">
    <source>
        <dbReference type="EMBL" id="PPK87529.1"/>
    </source>
</evidence>
<reference evidence="2 3" key="1">
    <citation type="submission" date="2018-02" db="EMBL/GenBank/DDBJ databases">
        <title>Genomic Encyclopedia of Archaeal and Bacterial Type Strains, Phase II (KMG-II): from individual species to whole genera.</title>
        <authorList>
            <person name="Goeker M."/>
        </authorList>
    </citation>
    <scope>NUCLEOTIDE SEQUENCE [LARGE SCALE GENOMIC DNA]</scope>
    <source>
        <strain evidence="2 3">DSM 29526</strain>
    </source>
</reference>
<organism evidence="2 3">
    <name type="scientific">Neolewinella xylanilytica</name>
    <dbReference type="NCBI Taxonomy" id="1514080"/>
    <lineage>
        <taxon>Bacteria</taxon>
        <taxon>Pseudomonadati</taxon>
        <taxon>Bacteroidota</taxon>
        <taxon>Saprospiria</taxon>
        <taxon>Saprospirales</taxon>
        <taxon>Lewinellaceae</taxon>
        <taxon>Neolewinella</taxon>
    </lineage>
</organism>
<keyword evidence="3" id="KW-1185">Reference proteome</keyword>
<dbReference type="Gene3D" id="3.40.50.2000">
    <property type="entry name" value="Glycogen Phosphorylase B"/>
    <property type="match status" value="2"/>
</dbReference>
<dbReference type="SUPFAM" id="SSF53756">
    <property type="entry name" value="UDP-Glycosyltransferase/glycogen phosphorylase"/>
    <property type="match status" value="1"/>
</dbReference>
<dbReference type="InterPro" id="IPR050194">
    <property type="entry name" value="Glycosyltransferase_grp1"/>
</dbReference>
<dbReference type="PANTHER" id="PTHR45947">
    <property type="entry name" value="SULFOQUINOVOSYL TRANSFERASE SQD2"/>
    <property type="match status" value="1"/>
</dbReference>
<dbReference type="EMBL" id="PTJC01000005">
    <property type="protein sequence ID" value="PPK87529.1"/>
    <property type="molecule type" value="Genomic_DNA"/>
</dbReference>
<dbReference type="OrthoDB" id="798298at2"/>
<dbReference type="RefSeq" id="WP_104418126.1">
    <property type="nucleotide sequence ID" value="NZ_PTJC01000005.1"/>
</dbReference>
<dbReference type="GO" id="GO:0016757">
    <property type="term" value="F:glycosyltransferase activity"/>
    <property type="evidence" value="ECO:0007669"/>
    <property type="project" value="InterPro"/>
</dbReference>
<feature type="domain" description="Glycosyl transferase family 1" evidence="1">
    <location>
        <begin position="229"/>
        <end position="384"/>
    </location>
</feature>
<evidence type="ECO:0000313" key="3">
    <source>
        <dbReference type="Proteomes" id="UP000237662"/>
    </source>
</evidence>
<accession>A0A2S6I7V2</accession>
<dbReference type="CDD" id="cd03801">
    <property type="entry name" value="GT4_PimA-like"/>
    <property type="match status" value="1"/>
</dbReference>